<dbReference type="HAMAP" id="MF_00041">
    <property type="entry name" value="Cys_tRNA_synth"/>
    <property type="match status" value="1"/>
</dbReference>
<feature type="compositionally biased region" description="Basic residues" evidence="11">
    <location>
        <begin position="42"/>
        <end position="56"/>
    </location>
</feature>
<dbReference type="EMBL" id="AGNL01001339">
    <property type="protein sequence ID" value="EJK77087.1"/>
    <property type="molecule type" value="Genomic_DNA"/>
</dbReference>
<keyword evidence="8" id="KW-0648">Protein biosynthesis</keyword>
<dbReference type="PANTHER" id="PTHR10890">
    <property type="entry name" value="CYSTEINYL-TRNA SYNTHETASE"/>
    <property type="match status" value="1"/>
</dbReference>
<name>K0TR31_THAOC</name>
<dbReference type="GO" id="GO:0004817">
    <property type="term" value="F:cysteine-tRNA ligase activity"/>
    <property type="evidence" value="ECO:0007669"/>
    <property type="project" value="UniProtKB-EC"/>
</dbReference>
<evidence type="ECO:0000256" key="2">
    <source>
        <dbReference type="ARBA" id="ARBA00012832"/>
    </source>
</evidence>
<dbReference type="AlphaFoldDB" id="K0TR31"/>
<dbReference type="Proteomes" id="UP000266841">
    <property type="component" value="Unassembled WGS sequence"/>
</dbReference>
<keyword evidence="3" id="KW-0436">Ligase</keyword>
<dbReference type="eggNOG" id="KOG2007">
    <property type="taxonomic scope" value="Eukaryota"/>
</dbReference>
<organism evidence="13 14">
    <name type="scientific">Thalassiosira oceanica</name>
    <name type="common">Marine diatom</name>
    <dbReference type="NCBI Taxonomy" id="159749"/>
    <lineage>
        <taxon>Eukaryota</taxon>
        <taxon>Sar</taxon>
        <taxon>Stramenopiles</taxon>
        <taxon>Ochrophyta</taxon>
        <taxon>Bacillariophyta</taxon>
        <taxon>Coscinodiscophyceae</taxon>
        <taxon>Thalassiosirophycidae</taxon>
        <taxon>Thalassiosirales</taxon>
        <taxon>Thalassiosiraceae</taxon>
        <taxon>Thalassiosira</taxon>
    </lineage>
</organism>
<accession>K0TR31</accession>
<keyword evidence="4" id="KW-0479">Metal-binding</keyword>
<dbReference type="OrthoDB" id="438179at2759"/>
<evidence type="ECO:0000313" key="14">
    <source>
        <dbReference type="Proteomes" id="UP000266841"/>
    </source>
</evidence>
<keyword evidence="5" id="KW-0547">Nucleotide-binding</keyword>
<feature type="region of interest" description="Disordered" evidence="11">
    <location>
        <begin position="36"/>
        <end position="86"/>
    </location>
</feature>
<evidence type="ECO:0000256" key="10">
    <source>
        <dbReference type="ARBA" id="ARBA00031499"/>
    </source>
</evidence>
<evidence type="ECO:0000256" key="8">
    <source>
        <dbReference type="ARBA" id="ARBA00022917"/>
    </source>
</evidence>
<dbReference type="OMA" id="DFRLWCL"/>
<feature type="region of interest" description="Disordered" evidence="11">
    <location>
        <begin position="92"/>
        <end position="111"/>
    </location>
</feature>
<dbReference type="EC" id="6.1.1.16" evidence="2"/>
<dbReference type="Gene3D" id="3.40.50.620">
    <property type="entry name" value="HUPs"/>
    <property type="match status" value="1"/>
</dbReference>
<proteinExistence type="inferred from homology"/>
<reference evidence="13 14" key="1">
    <citation type="journal article" date="2012" name="Genome Biol.">
        <title>Genome and low-iron response of an oceanic diatom adapted to chronic iron limitation.</title>
        <authorList>
            <person name="Lommer M."/>
            <person name="Specht M."/>
            <person name="Roy A.S."/>
            <person name="Kraemer L."/>
            <person name="Andreson R."/>
            <person name="Gutowska M.A."/>
            <person name="Wolf J."/>
            <person name="Bergner S.V."/>
            <person name="Schilhabel M.B."/>
            <person name="Klostermeier U.C."/>
            <person name="Beiko R.G."/>
            <person name="Rosenstiel P."/>
            <person name="Hippler M."/>
            <person name="Laroche J."/>
        </authorList>
    </citation>
    <scope>NUCLEOTIDE SEQUENCE [LARGE SCALE GENOMIC DNA]</scope>
    <source>
        <strain evidence="13 14">CCMP1005</strain>
    </source>
</reference>
<feature type="region of interest" description="Disordered" evidence="11">
    <location>
        <begin position="467"/>
        <end position="489"/>
    </location>
</feature>
<dbReference type="Pfam" id="PF01406">
    <property type="entry name" value="tRNA-synt_1e"/>
    <property type="match status" value="1"/>
</dbReference>
<gene>
    <name evidence="13" type="ORF">THAOC_01107</name>
</gene>
<keyword evidence="9" id="KW-0030">Aminoacyl-tRNA synthetase</keyword>
<dbReference type="PANTHER" id="PTHR10890:SF3">
    <property type="entry name" value="CYSTEINE--TRNA LIGASE, CYTOPLASMIC"/>
    <property type="match status" value="1"/>
</dbReference>
<feature type="region of interest" description="Disordered" evidence="11">
    <location>
        <begin position="795"/>
        <end position="835"/>
    </location>
</feature>
<comment type="cofactor">
    <cofactor evidence="1">
        <name>Zn(2+)</name>
        <dbReference type="ChEBI" id="CHEBI:29105"/>
    </cofactor>
</comment>
<keyword evidence="7" id="KW-0067">ATP-binding</keyword>
<dbReference type="InterPro" id="IPR015803">
    <property type="entry name" value="Cys-tRNA-ligase"/>
</dbReference>
<evidence type="ECO:0000256" key="6">
    <source>
        <dbReference type="ARBA" id="ARBA00022833"/>
    </source>
</evidence>
<dbReference type="InterPro" id="IPR024909">
    <property type="entry name" value="Cys-tRNA/MSH_ligase"/>
</dbReference>
<evidence type="ECO:0000256" key="3">
    <source>
        <dbReference type="ARBA" id="ARBA00022598"/>
    </source>
</evidence>
<evidence type="ECO:0000256" key="7">
    <source>
        <dbReference type="ARBA" id="ARBA00022840"/>
    </source>
</evidence>
<evidence type="ECO:0000313" key="13">
    <source>
        <dbReference type="EMBL" id="EJK77087.1"/>
    </source>
</evidence>
<dbReference type="GO" id="GO:0046872">
    <property type="term" value="F:metal ion binding"/>
    <property type="evidence" value="ECO:0007669"/>
    <property type="project" value="UniProtKB-KW"/>
</dbReference>
<comment type="caution">
    <text evidence="13">The sequence shown here is derived from an EMBL/GenBank/DDBJ whole genome shotgun (WGS) entry which is preliminary data.</text>
</comment>
<dbReference type="InterPro" id="IPR032678">
    <property type="entry name" value="tRNA-synt_1_cat_dom"/>
</dbReference>
<evidence type="ECO:0000256" key="4">
    <source>
        <dbReference type="ARBA" id="ARBA00022723"/>
    </source>
</evidence>
<evidence type="ECO:0000256" key="9">
    <source>
        <dbReference type="ARBA" id="ARBA00023146"/>
    </source>
</evidence>
<dbReference type="GO" id="GO:0005737">
    <property type="term" value="C:cytoplasm"/>
    <property type="evidence" value="ECO:0007669"/>
    <property type="project" value="TreeGrafter"/>
</dbReference>
<evidence type="ECO:0000256" key="5">
    <source>
        <dbReference type="ARBA" id="ARBA00022741"/>
    </source>
</evidence>
<evidence type="ECO:0000259" key="12">
    <source>
        <dbReference type="Pfam" id="PF01406"/>
    </source>
</evidence>
<keyword evidence="6" id="KW-0862">Zinc</keyword>
<feature type="compositionally biased region" description="Basic and acidic residues" evidence="11">
    <location>
        <begin position="819"/>
        <end position="830"/>
    </location>
</feature>
<dbReference type="GO" id="GO:0005524">
    <property type="term" value="F:ATP binding"/>
    <property type="evidence" value="ECO:0007669"/>
    <property type="project" value="UniProtKB-KW"/>
</dbReference>
<dbReference type="PRINTS" id="PR00983">
    <property type="entry name" value="TRNASYNTHCYS"/>
</dbReference>
<keyword evidence="14" id="KW-1185">Reference proteome</keyword>
<feature type="domain" description="tRNA synthetases class I catalytic" evidence="12">
    <location>
        <begin position="115"/>
        <end position="467"/>
    </location>
</feature>
<dbReference type="SUPFAM" id="SSF52374">
    <property type="entry name" value="Nucleotidylyl transferase"/>
    <property type="match status" value="1"/>
</dbReference>
<evidence type="ECO:0000256" key="11">
    <source>
        <dbReference type="SAM" id="MobiDB-lite"/>
    </source>
</evidence>
<dbReference type="GO" id="GO:0006423">
    <property type="term" value="P:cysteinyl-tRNA aminoacylation"/>
    <property type="evidence" value="ECO:0007669"/>
    <property type="project" value="InterPro"/>
</dbReference>
<evidence type="ECO:0000256" key="1">
    <source>
        <dbReference type="ARBA" id="ARBA00001947"/>
    </source>
</evidence>
<protein>
    <recommendedName>
        <fullName evidence="2">cysteine--tRNA ligase</fullName>
        <ecNumber evidence="2">6.1.1.16</ecNumber>
    </recommendedName>
    <alternativeName>
        <fullName evidence="10">Cysteinyl-tRNA synthetase</fullName>
    </alternativeName>
</protein>
<sequence length="859" mass="94333">MAGKMASVGRRLLRSTTAAGARNGAIVAPSPTAEAIGTGRIRGSHTCKGHHIRRRSLGSSSNAHETGNGRGSGRSSRPRRSLDRPRVYDSLTSAHRPLLPGGPEDDGQSQSEYATKGAAWYVCGPTVYDSAHLGHGRTYVLLDILRRLALRSHSGGGRSSPRPILVMNVTDVDDKIIKRSGENEKRAAELAEAKGGVQSDGAEIAGPTDPIELARFYEAEFWEDMAALNVMTPDVICRVSENVESTIVPYIERIVEGGMAYVLSEPGEKEDGKTEADEGVGSVYFDVRAFERKTGGLTRYGKLAPPAASSDLFSWDKVNTEGEETSGQPTKRDPRDFCLWKHRRRRVDESDDGKFEPESVSYDSPWGPGRPGWHVECSAMIEDLSERLEPRYGFELHAGGVDLAFPHHCNEIAQAEAYRRASDDKHKDDGPFREWIPHWVHTGHLHVKGRKMSKSLKNFITVREMLEGGGSDSGGDRSGDNEDSPAANVSSSAWSSLADDFRLWCLCLSGSYRGPATYSPERMDEAAAVRERFVRFLLEGQECLSRLESAGSPASSVRSWSDAEMAMFHRVAGDAVSCREALMDDLDGAAFLEKLMGMVDAGMVYVQGLKAEKDDAVRPAAEPLRFVLDAVRGQLELVGFSERTYDAGLTTSAATDDGGGTSMSTTALLDETVSFRSSVRHEALEAIKKKGGKAPEDAFRDILKMCDGLRDDVLPRHGIRLEDRPSGGSSWNLEDPRSLVAEIADRKARESQGARDRLTKKLDARRKELERFMRALVEPRDLFRIDEYSEWDGDGVPTMHASGEPVGPSHARKRRKAIEKHSRLRDDLSRRCGGNFSAEADSIRAKIAEIEAELDALEV</sequence>
<dbReference type="InterPro" id="IPR014729">
    <property type="entry name" value="Rossmann-like_a/b/a_fold"/>
</dbReference>